<dbReference type="PANTHER" id="PTHR43708">
    <property type="entry name" value="CONSERVED EXPRESSED OXIDOREDUCTASE (EUROFUNG)"/>
    <property type="match status" value="1"/>
</dbReference>
<name>A0A9P5UD31_9AGAR</name>
<gene>
    <name evidence="3" type="ORF">BDP27DRAFT_1316767</name>
</gene>
<organism evidence="3 4">
    <name type="scientific">Rhodocollybia butyracea</name>
    <dbReference type="NCBI Taxonomy" id="206335"/>
    <lineage>
        <taxon>Eukaryota</taxon>
        <taxon>Fungi</taxon>
        <taxon>Dikarya</taxon>
        <taxon>Basidiomycota</taxon>
        <taxon>Agaricomycotina</taxon>
        <taxon>Agaricomycetes</taxon>
        <taxon>Agaricomycetidae</taxon>
        <taxon>Agaricales</taxon>
        <taxon>Marasmiineae</taxon>
        <taxon>Omphalotaceae</taxon>
        <taxon>Rhodocollybia</taxon>
    </lineage>
</organism>
<dbReference type="OrthoDB" id="64915at2759"/>
<dbReference type="InterPro" id="IPR051317">
    <property type="entry name" value="Gfo/Idh/MocA_oxidoreduct"/>
</dbReference>
<dbReference type="InterPro" id="IPR000683">
    <property type="entry name" value="Gfo/Idh/MocA-like_OxRdtase_N"/>
</dbReference>
<dbReference type="GO" id="GO:0000166">
    <property type="term" value="F:nucleotide binding"/>
    <property type="evidence" value="ECO:0007669"/>
    <property type="project" value="InterPro"/>
</dbReference>
<evidence type="ECO:0000313" key="4">
    <source>
        <dbReference type="Proteomes" id="UP000772434"/>
    </source>
</evidence>
<protein>
    <recommendedName>
        <fullName evidence="5">Oxidoreductase</fullName>
    </recommendedName>
</protein>
<dbReference type="Pfam" id="PF01408">
    <property type="entry name" value="GFO_IDH_MocA"/>
    <property type="match status" value="1"/>
</dbReference>
<dbReference type="SUPFAM" id="SSF51735">
    <property type="entry name" value="NAD(P)-binding Rossmann-fold domains"/>
    <property type="match status" value="1"/>
</dbReference>
<dbReference type="Proteomes" id="UP000772434">
    <property type="component" value="Unassembled WGS sequence"/>
</dbReference>
<feature type="domain" description="Gfo/Idh/MocA-like oxidoreductase N-terminal" evidence="1">
    <location>
        <begin position="11"/>
        <end position="143"/>
    </location>
</feature>
<dbReference type="SUPFAM" id="SSF55347">
    <property type="entry name" value="Glyceraldehyde-3-phosphate dehydrogenase-like, C-terminal domain"/>
    <property type="match status" value="1"/>
</dbReference>
<dbReference type="AlphaFoldDB" id="A0A9P5UD31"/>
<dbReference type="InterPro" id="IPR055080">
    <property type="entry name" value="Gal80p-like_C"/>
</dbReference>
<reference evidence="3" key="1">
    <citation type="submission" date="2020-11" db="EMBL/GenBank/DDBJ databases">
        <authorList>
            <consortium name="DOE Joint Genome Institute"/>
            <person name="Ahrendt S."/>
            <person name="Riley R."/>
            <person name="Andreopoulos W."/>
            <person name="Labutti K."/>
            <person name="Pangilinan J."/>
            <person name="Ruiz-Duenas F.J."/>
            <person name="Barrasa J.M."/>
            <person name="Sanchez-Garcia M."/>
            <person name="Camarero S."/>
            <person name="Miyauchi S."/>
            <person name="Serrano A."/>
            <person name="Linde D."/>
            <person name="Babiker R."/>
            <person name="Drula E."/>
            <person name="Ayuso-Fernandez I."/>
            <person name="Pacheco R."/>
            <person name="Padilla G."/>
            <person name="Ferreira P."/>
            <person name="Barriuso J."/>
            <person name="Kellner H."/>
            <person name="Castanera R."/>
            <person name="Alfaro M."/>
            <person name="Ramirez L."/>
            <person name="Pisabarro A.G."/>
            <person name="Kuo A."/>
            <person name="Tritt A."/>
            <person name="Lipzen A."/>
            <person name="He G."/>
            <person name="Yan M."/>
            <person name="Ng V."/>
            <person name="Cullen D."/>
            <person name="Martin F."/>
            <person name="Rosso M.-N."/>
            <person name="Henrissat B."/>
            <person name="Hibbett D."/>
            <person name="Martinez A.T."/>
            <person name="Grigoriev I.V."/>
        </authorList>
    </citation>
    <scope>NUCLEOTIDE SEQUENCE</scope>
    <source>
        <strain evidence="3">AH 40177</strain>
    </source>
</reference>
<evidence type="ECO:0008006" key="5">
    <source>
        <dbReference type="Google" id="ProtNLM"/>
    </source>
</evidence>
<dbReference type="Gene3D" id="3.40.50.720">
    <property type="entry name" value="NAD(P)-binding Rossmann-like Domain"/>
    <property type="match status" value="1"/>
</dbReference>
<dbReference type="EMBL" id="JADNRY010000012">
    <property type="protein sequence ID" value="KAF9074747.1"/>
    <property type="molecule type" value="Genomic_DNA"/>
</dbReference>
<feature type="domain" description="Gal80p-like C-terminal" evidence="2">
    <location>
        <begin position="153"/>
        <end position="304"/>
    </location>
</feature>
<comment type="caution">
    <text evidence="3">The sequence shown here is derived from an EMBL/GenBank/DDBJ whole genome shotgun (WGS) entry which is preliminary data.</text>
</comment>
<sequence>MAANSQPIHLGFVGLSSKGWAAMMLAPPLFEQPLAPKYTLVAVSTTNPESAQASAEKYTQLGQANNKNPAVRAYHGSAEHITQDEDIDMVAVAIKPVYQKDAAMKVIEAGKDLFIEWPVGKNLSQTREICEAAKKQGIKTMVGCQARFTGFAIKIRSMLAAEELGKIYSSNLIVSFNRGWGPIVLDTFKHMASAANGATLLDVGGGHAVDILMHTLGPVASLSAVVTNHHSTTAVIDSTTMKPTGEKIPQDGQSQVCVSGILHTKVGKEAEVVQTPFSLHLQSGVKEGDFNWIIMCEKGTLRVQADTKLGFFDPSPVLYWNGEKVELGQKGDQRIALAWEAFADRRNSEYAEVDDALRTKEVLDAVVRSSKEGRRIDLL</sequence>
<dbReference type="PANTHER" id="PTHR43708:SF1">
    <property type="entry name" value="GALACTOSE_LACTOSE METABOLISM REGULATORY PROTEIN GAL80"/>
    <property type="match status" value="1"/>
</dbReference>
<dbReference type="Gene3D" id="3.30.360.10">
    <property type="entry name" value="Dihydrodipicolinate Reductase, domain 2"/>
    <property type="match status" value="1"/>
</dbReference>
<evidence type="ECO:0000313" key="3">
    <source>
        <dbReference type="EMBL" id="KAF9074747.1"/>
    </source>
</evidence>
<evidence type="ECO:0000259" key="1">
    <source>
        <dbReference type="Pfam" id="PF01408"/>
    </source>
</evidence>
<dbReference type="Pfam" id="PF22685">
    <property type="entry name" value="Gal80p_C-like"/>
    <property type="match status" value="1"/>
</dbReference>
<keyword evidence="4" id="KW-1185">Reference proteome</keyword>
<evidence type="ECO:0000259" key="2">
    <source>
        <dbReference type="Pfam" id="PF22685"/>
    </source>
</evidence>
<accession>A0A9P5UD31</accession>
<proteinExistence type="predicted"/>
<dbReference type="InterPro" id="IPR036291">
    <property type="entry name" value="NAD(P)-bd_dom_sf"/>
</dbReference>